<proteinExistence type="predicted"/>
<feature type="region of interest" description="Disordered" evidence="1">
    <location>
        <begin position="355"/>
        <end position="374"/>
    </location>
</feature>
<dbReference type="Proteomes" id="UP000192596">
    <property type="component" value="Unassembled WGS sequence"/>
</dbReference>
<feature type="transmembrane region" description="Helical" evidence="2">
    <location>
        <begin position="216"/>
        <end position="237"/>
    </location>
</feature>
<feature type="transmembrane region" description="Helical" evidence="2">
    <location>
        <begin position="53"/>
        <end position="72"/>
    </location>
</feature>
<evidence type="ECO:0000256" key="1">
    <source>
        <dbReference type="SAM" id="MobiDB-lite"/>
    </source>
</evidence>
<protein>
    <submittedName>
        <fullName evidence="3">Uncharacterized protein</fullName>
    </submittedName>
</protein>
<dbReference type="OrthoDB" id="5420247at2759"/>
<keyword evidence="2" id="KW-0472">Membrane</keyword>
<keyword evidence="2" id="KW-0812">Transmembrane</keyword>
<dbReference type="AlphaFoldDB" id="A0A1V8T002"/>
<keyword evidence="2" id="KW-1133">Transmembrane helix</keyword>
<gene>
    <name evidence="3" type="ORF">B0A48_09582</name>
</gene>
<evidence type="ECO:0000313" key="4">
    <source>
        <dbReference type="Proteomes" id="UP000192596"/>
    </source>
</evidence>
<sequence>MPPKGSNVSVVPLRRSLHQIHPTLLEIQLHGTAVEMVLNVGKPQDPAGLTIEAWAQGFMVGSLMVMACITFANMRRGVLLHKLILTELVLGMFHGTFIFTNPPVYNWYLSVTAILLNISWSLHNVIAWIKVKPFLPRWGSILFISSLALVQPYWVLEITANFLYFSGKSALFTHTRPYEALFRDPWWIFTVLSLFYNIKSRYEFGYIELMRVSPRFAVLLGAMLLSIGFLVVDILSVTNAIKATALPDGIQPFWKMAFVWRCVCDSIVLDDFATALGRLKAYKLQRLGSVMSEGVRGEFSFDDQVRRKNELAPSPLDISNPEEFVRLDEHGQYPPLTRDWSRPTNGTSGILDLEAALRDVEPDDDSPKRHARTG</sequence>
<dbReference type="PANTHER" id="PTHR42029:SF3">
    <property type="entry name" value="AN04G07800"/>
    <property type="match status" value="1"/>
</dbReference>
<dbReference type="InParanoid" id="A0A1V8T002"/>
<comment type="caution">
    <text evidence="3">The sequence shown here is derived from an EMBL/GenBank/DDBJ whole genome shotgun (WGS) entry which is preliminary data.</text>
</comment>
<evidence type="ECO:0000313" key="3">
    <source>
        <dbReference type="EMBL" id="OQO04660.1"/>
    </source>
</evidence>
<keyword evidence="4" id="KW-1185">Reference proteome</keyword>
<organism evidence="3 4">
    <name type="scientific">Cryoendolithus antarcticus</name>
    <dbReference type="NCBI Taxonomy" id="1507870"/>
    <lineage>
        <taxon>Eukaryota</taxon>
        <taxon>Fungi</taxon>
        <taxon>Dikarya</taxon>
        <taxon>Ascomycota</taxon>
        <taxon>Pezizomycotina</taxon>
        <taxon>Dothideomycetes</taxon>
        <taxon>Dothideomycetidae</taxon>
        <taxon>Cladosporiales</taxon>
        <taxon>Cladosporiaceae</taxon>
        <taxon>Cryoendolithus</taxon>
    </lineage>
</organism>
<feature type="transmembrane region" description="Helical" evidence="2">
    <location>
        <begin position="141"/>
        <end position="165"/>
    </location>
</feature>
<dbReference type="EMBL" id="NAJO01000021">
    <property type="protein sequence ID" value="OQO04660.1"/>
    <property type="molecule type" value="Genomic_DNA"/>
</dbReference>
<evidence type="ECO:0000256" key="2">
    <source>
        <dbReference type="SAM" id="Phobius"/>
    </source>
</evidence>
<accession>A0A1V8T002</accession>
<dbReference type="STRING" id="1507870.A0A1V8T002"/>
<feature type="transmembrane region" description="Helical" evidence="2">
    <location>
        <begin position="105"/>
        <end position="129"/>
    </location>
</feature>
<dbReference type="PANTHER" id="PTHR42029">
    <property type="entry name" value="AN04G07800"/>
    <property type="match status" value="1"/>
</dbReference>
<feature type="transmembrane region" description="Helical" evidence="2">
    <location>
        <begin position="79"/>
        <end position="99"/>
    </location>
</feature>
<feature type="compositionally biased region" description="Basic and acidic residues" evidence="1">
    <location>
        <begin position="355"/>
        <end position="368"/>
    </location>
</feature>
<reference evidence="4" key="1">
    <citation type="submission" date="2017-03" db="EMBL/GenBank/DDBJ databases">
        <title>Genomes of endolithic fungi from Antarctica.</title>
        <authorList>
            <person name="Coleine C."/>
            <person name="Masonjones S."/>
            <person name="Stajich J.E."/>
        </authorList>
    </citation>
    <scope>NUCLEOTIDE SEQUENCE [LARGE SCALE GENOMIC DNA]</scope>
    <source>
        <strain evidence="4">CCFEE 5527</strain>
    </source>
</reference>
<name>A0A1V8T002_9PEZI</name>